<dbReference type="InterPro" id="IPR036271">
    <property type="entry name" value="Tet_transcr_reg_TetR-rel_C_sf"/>
</dbReference>
<dbReference type="Pfam" id="PF00440">
    <property type="entry name" value="TetR_N"/>
    <property type="match status" value="1"/>
</dbReference>
<evidence type="ECO:0000256" key="2">
    <source>
        <dbReference type="ARBA" id="ARBA00023125"/>
    </source>
</evidence>
<comment type="caution">
    <text evidence="7">The sequence shown here is derived from an EMBL/GenBank/DDBJ whole genome shotgun (WGS) entry which is preliminary data.</text>
</comment>
<dbReference type="PROSITE" id="PS50977">
    <property type="entry name" value="HTH_TETR_2"/>
    <property type="match status" value="1"/>
</dbReference>
<sequence>MSTPTTPSTDVAEPRRRRKPGTKPRLSRQGIIEAAFAVSERDGAQALTFQAIGAQLGAHPTAIYRYFRDKDELLLALLDAIHAEALAGAPEPTDDWAADLAELGRRTYAAFLRHPQVAQFAGARTARRENEFRKVDRVVGCMRTAGFEDADAARYYRVFSDLILAHAALDASLAALDPATRAADLRSWDVEYRTLPADLFPDLAAVADHLPRVDDPGNFELAMELMLDALRMRAAAARSRRRPDDGRKRT</sequence>
<dbReference type="InterPro" id="IPR050109">
    <property type="entry name" value="HTH-type_TetR-like_transc_reg"/>
</dbReference>
<dbReference type="PANTHER" id="PTHR30055">
    <property type="entry name" value="HTH-TYPE TRANSCRIPTIONAL REGULATOR RUTR"/>
    <property type="match status" value="1"/>
</dbReference>
<gene>
    <name evidence="7" type="ORF">BN12_430021</name>
</gene>
<dbReference type="Pfam" id="PF02909">
    <property type="entry name" value="TetR_C_1"/>
    <property type="match status" value="1"/>
</dbReference>
<keyword evidence="3" id="KW-0804">Transcription</keyword>
<keyword evidence="1" id="KW-0805">Transcription regulation</keyword>
<dbReference type="Proteomes" id="UP000035721">
    <property type="component" value="Unassembled WGS sequence"/>
</dbReference>
<evidence type="ECO:0000313" key="8">
    <source>
        <dbReference type="Proteomes" id="UP000035721"/>
    </source>
</evidence>
<dbReference type="Gene3D" id="1.10.10.60">
    <property type="entry name" value="Homeodomain-like"/>
    <property type="match status" value="1"/>
</dbReference>
<feature type="DNA-binding region" description="H-T-H motif" evidence="4">
    <location>
        <begin position="48"/>
        <end position="67"/>
    </location>
</feature>
<feature type="compositionally biased region" description="Basic residues" evidence="5">
    <location>
        <begin position="15"/>
        <end position="26"/>
    </location>
</feature>
<dbReference type="Gene3D" id="1.10.357.10">
    <property type="entry name" value="Tetracycline Repressor, domain 2"/>
    <property type="match status" value="1"/>
</dbReference>
<proteinExistence type="predicted"/>
<dbReference type="OrthoDB" id="329481at2"/>
<dbReference type="InterPro" id="IPR004111">
    <property type="entry name" value="Repressor_TetR_C"/>
</dbReference>
<dbReference type="InterPro" id="IPR001647">
    <property type="entry name" value="HTH_TetR"/>
</dbReference>
<protein>
    <submittedName>
        <fullName evidence="7">Putative TetR-family transcriptional regulator</fullName>
    </submittedName>
</protein>
<evidence type="ECO:0000256" key="3">
    <source>
        <dbReference type="ARBA" id="ARBA00023163"/>
    </source>
</evidence>
<feature type="domain" description="HTH tetR-type" evidence="6">
    <location>
        <begin position="25"/>
        <end position="85"/>
    </location>
</feature>
<accession>A0A077M0Q9</accession>
<feature type="region of interest" description="Disordered" evidence="5">
    <location>
        <begin position="1"/>
        <end position="26"/>
    </location>
</feature>
<dbReference type="GO" id="GO:0003700">
    <property type="term" value="F:DNA-binding transcription factor activity"/>
    <property type="evidence" value="ECO:0007669"/>
    <property type="project" value="TreeGrafter"/>
</dbReference>
<organism evidence="7 8">
    <name type="scientific">Nostocoides japonicum T1-X7</name>
    <dbReference type="NCBI Taxonomy" id="1194083"/>
    <lineage>
        <taxon>Bacteria</taxon>
        <taxon>Bacillati</taxon>
        <taxon>Actinomycetota</taxon>
        <taxon>Actinomycetes</taxon>
        <taxon>Micrococcales</taxon>
        <taxon>Intrasporangiaceae</taxon>
        <taxon>Nostocoides</taxon>
    </lineage>
</organism>
<dbReference type="SUPFAM" id="SSF48498">
    <property type="entry name" value="Tetracyclin repressor-like, C-terminal domain"/>
    <property type="match status" value="1"/>
</dbReference>
<reference evidence="7 8" key="1">
    <citation type="journal article" date="2013" name="ISME J.">
        <title>A metabolic model for members of the genus Tetrasphaera involved in enhanced biological phosphorus removal.</title>
        <authorList>
            <person name="Kristiansen R."/>
            <person name="Nguyen H.T.T."/>
            <person name="Saunders A.M."/>
            <person name="Nielsen J.L."/>
            <person name="Wimmer R."/>
            <person name="Le V.Q."/>
            <person name="McIlroy S.J."/>
            <person name="Petrovski S."/>
            <person name="Seviour R.J."/>
            <person name="Calteau A."/>
            <person name="Nielsen K.L."/>
            <person name="Nielsen P.H."/>
        </authorList>
    </citation>
    <scope>NUCLEOTIDE SEQUENCE [LARGE SCALE GENOMIC DNA]</scope>
    <source>
        <strain evidence="7 8">T1-X7</strain>
    </source>
</reference>
<evidence type="ECO:0000256" key="1">
    <source>
        <dbReference type="ARBA" id="ARBA00023015"/>
    </source>
</evidence>
<evidence type="ECO:0000259" key="6">
    <source>
        <dbReference type="PROSITE" id="PS50977"/>
    </source>
</evidence>
<dbReference type="EMBL" id="CAJB01000368">
    <property type="protein sequence ID" value="CCH79431.1"/>
    <property type="molecule type" value="Genomic_DNA"/>
</dbReference>
<evidence type="ECO:0000256" key="5">
    <source>
        <dbReference type="SAM" id="MobiDB-lite"/>
    </source>
</evidence>
<dbReference type="InterPro" id="IPR009057">
    <property type="entry name" value="Homeodomain-like_sf"/>
</dbReference>
<dbReference type="GO" id="GO:0000976">
    <property type="term" value="F:transcription cis-regulatory region binding"/>
    <property type="evidence" value="ECO:0007669"/>
    <property type="project" value="TreeGrafter"/>
</dbReference>
<dbReference type="RefSeq" id="WP_048551320.1">
    <property type="nucleotide sequence ID" value="NZ_HF570958.1"/>
</dbReference>
<keyword evidence="8" id="KW-1185">Reference proteome</keyword>
<dbReference type="PANTHER" id="PTHR30055:SF151">
    <property type="entry name" value="TRANSCRIPTIONAL REGULATORY PROTEIN"/>
    <property type="match status" value="1"/>
</dbReference>
<dbReference type="SUPFAM" id="SSF46689">
    <property type="entry name" value="Homeodomain-like"/>
    <property type="match status" value="1"/>
</dbReference>
<keyword evidence="2 4" id="KW-0238">DNA-binding</keyword>
<name>A0A077M0Q9_9MICO</name>
<evidence type="ECO:0000313" key="7">
    <source>
        <dbReference type="EMBL" id="CCH79431.1"/>
    </source>
</evidence>
<dbReference type="STRING" id="1194083.BN12_430021"/>
<evidence type="ECO:0000256" key="4">
    <source>
        <dbReference type="PROSITE-ProRule" id="PRU00335"/>
    </source>
</evidence>
<dbReference type="AlphaFoldDB" id="A0A077M0Q9"/>
<dbReference type="GO" id="GO:0045892">
    <property type="term" value="P:negative regulation of DNA-templated transcription"/>
    <property type="evidence" value="ECO:0007669"/>
    <property type="project" value="InterPro"/>
</dbReference>